<dbReference type="Gene3D" id="3.10.50.10">
    <property type="match status" value="1"/>
</dbReference>
<dbReference type="InterPro" id="IPR001223">
    <property type="entry name" value="Glyco_hydro18_cat"/>
</dbReference>
<dbReference type="SMART" id="SM00636">
    <property type="entry name" value="Glyco_18"/>
    <property type="match status" value="1"/>
</dbReference>
<keyword evidence="4" id="KW-1185">Reference proteome</keyword>
<dbReference type="Pfam" id="PF00704">
    <property type="entry name" value="Glyco_hydro_18"/>
    <property type="match status" value="1"/>
</dbReference>
<dbReference type="EMBL" id="BAAAGE010000002">
    <property type="protein sequence ID" value="GAA0719735.1"/>
    <property type="molecule type" value="Genomic_DNA"/>
</dbReference>
<feature type="signal peptide" evidence="1">
    <location>
        <begin position="1"/>
        <end position="21"/>
    </location>
</feature>
<dbReference type="Gene3D" id="3.20.20.80">
    <property type="entry name" value="Glycosidases"/>
    <property type="match status" value="1"/>
</dbReference>
<protein>
    <recommendedName>
        <fullName evidence="2">GH18 domain-containing protein</fullName>
    </recommendedName>
</protein>
<comment type="caution">
    <text evidence="3">The sequence shown here is derived from an EMBL/GenBank/DDBJ whole genome shotgun (WGS) entry which is preliminary data.</text>
</comment>
<dbReference type="PANTHER" id="PTHR46066:SF2">
    <property type="entry name" value="CHITINASE DOMAIN-CONTAINING PROTEIN 1"/>
    <property type="match status" value="1"/>
</dbReference>
<keyword evidence="1" id="KW-0732">Signal</keyword>
<gene>
    <name evidence="3" type="ORF">GCM10009430_19120</name>
</gene>
<sequence>MKQLFLLLLLALLLIGCNQNKSEEAKTDLENPNYISHRNLLNTEFSKHNFKTEKQWDSLQNISIKKKNHPKSKLLPGVRTFGWHIYPNGSVYKNYNFSLLWGVSYFSYEIQPKTGSYKNIHQWKTTALIDSAKTKGCKVFLSVSNFGARNNRIFLENKKAQKVLGDSLAVLLNQRSANGINIDFEGVSRKNRKQFSQFIINISKHLKEVDPNYQVSLCLYAKDWNDIFDINTIDESIDFYTLMGYDYFGSFSKITGPVTPFTKTKKFGKGLQSSIDYYHNKGVRFDKLIVGLPYYGAEWYTKKQKIGSPVNTFKSHPRYHTIKSTYIDSLQIPVQFDPKSSSSYIVMKDFNNEEYRQLFFEDVKSLSIKYDWIKEKKISGIGIWALGYDDGYEELWDLIAEKFSEK</sequence>
<evidence type="ECO:0000313" key="3">
    <source>
        <dbReference type="EMBL" id="GAA0719735.1"/>
    </source>
</evidence>
<name>A0ABN1IRP2_9FLAO</name>
<dbReference type="PANTHER" id="PTHR46066">
    <property type="entry name" value="CHITINASE DOMAIN-CONTAINING PROTEIN 1 FAMILY MEMBER"/>
    <property type="match status" value="1"/>
</dbReference>
<accession>A0ABN1IRP2</accession>
<evidence type="ECO:0000256" key="1">
    <source>
        <dbReference type="SAM" id="SignalP"/>
    </source>
</evidence>
<evidence type="ECO:0000313" key="4">
    <source>
        <dbReference type="Proteomes" id="UP001501758"/>
    </source>
</evidence>
<dbReference type="PROSITE" id="PS51910">
    <property type="entry name" value="GH18_2"/>
    <property type="match status" value="1"/>
</dbReference>
<dbReference type="SUPFAM" id="SSF51445">
    <property type="entry name" value="(Trans)glycosidases"/>
    <property type="match status" value="1"/>
</dbReference>
<dbReference type="InterPro" id="IPR011583">
    <property type="entry name" value="Chitinase_II/V-like_cat"/>
</dbReference>
<dbReference type="PROSITE" id="PS51257">
    <property type="entry name" value="PROKAR_LIPOPROTEIN"/>
    <property type="match status" value="1"/>
</dbReference>
<dbReference type="Proteomes" id="UP001501758">
    <property type="component" value="Unassembled WGS sequence"/>
</dbReference>
<evidence type="ECO:0000259" key="2">
    <source>
        <dbReference type="PROSITE" id="PS51910"/>
    </source>
</evidence>
<reference evidence="3 4" key="1">
    <citation type="journal article" date="2019" name="Int. J. Syst. Evol. Microbiol.">
        <title>The Global Catalogue of Microorganisms (GCM) 10K type strain sequencing project: providing services to taxonomists for standard genome sequencing and annotation.</title>
        <authorList>
            <consortium name="The Broad Institute Genomics Platform"/>
            <consortium name="The Broad Institute Genome Sequencing Center for Infectious Disease"/>
            <person name="Wu L."/>
            <person name="Ma J."/>
        </authorList>
    </citation>
    <scope>NUCLEOTIDE SEQUENCE [LARGE SCALE GENOMIC DNA]</scope>
    <source>
        <strain evidence="3 4">JCM 15974</strain>
    </source>
</reference>
<feature type="chain" id="PRO_5047041061" description="GH18 domain-containing protein" evidence="1">
    <location>
        <begin position="22"/>
        <end position="406"/>
    </location>
</feature>
<feature type="domain" description="GH18" evidence="2">
    <location>
        <begin position="77"/>
        <end position="406"/>
    </location>
</feature>
<dbReference type="InterPro" id="IPR029070">
    <property type="entry name" value="Chitinase_insertion_sf"/>
</dbReference>
<proteinExistence type="predicted"/>
<dbReference type="RefSeq" id="WP_343912107.1">
    <property type="nucleotide sequence ID" value="NZ_BAAAGE010000002.1"/>
</dbReference>
<organism evidence="3 4">
    <name type="scientific">Aquimarina litoralis</name>
    <dbReference type="NCBI Taxonomy" id="584605"/>
    <lineage>
        <taxon>Bacteria</taxon>
        <taxon>Pseudomonadati</taxon>
        <taxon>Bacteroidota</taxon>
        <taxon>Flavobacteriia</taxon>
        <taxon>Flavobacteriales</taxon>
        <taxon>Flavobacteriaceae</taxon>
        <taxon>Aquimarina</taxon>
    </lineage>
</organism>
<dbReference type="InterPro" id="IPR017853">
    <property type="entry name" value="GH"/>
</dbReference>